<dbReference type="PANTHER" id="PTHR34033">
    <property type="entry name" value="AP-5 COMPLEX SUBUNIT BETA-1"/>
    <property type="match status" value="1"/>
</dbReference>
<dbReference type="AlphaFoldDB" id="A0A9D4K7K9"/>
<dbReference type="InterPro" id="IPR048979">
    <property type="entry name" value="AP5B1_middle"/>
</dbReference>
<evidence type="ECO:0000313" key="2">
    <source>
        <dbReference type="EMBL" id="KAH3834445.1"/>
    </source>
</evidence>
<feature type="domain" description="AP5B1 middle" evidence="1">
    <location>
        <begin position="164"/>
        <end position="492"/>
    </location>
</feature>
<keyword evidence="3" id="KW-1185">Reference proteome</keyword>
<gene>
    <name evidence="2" type="ORF">DPMN_107771</name>
</gene>
<dbReference type="Proteomes" id="UP000828390">
    <property type="component" value="Unassembled WGS sequence"/>
</dbReference>
<evidence type="ECO:0000259" key="1">
    <source>
        <dbReference type="Pfam" id="PF21588"/>
    </source>
</evidence>
<protein>
    <recommendedName>
        <fullName evidence="1">AP5B1 middle domain-containing protein</fullName>
    </recommendedName>
</protein>
<reference evidence="2" key="1">
    <citation type="journal article" date="2019" name="bioRxiv">
        <title>The Genome of the Zebra Mussel, Dreissena polymorpha: A Resource for Invasive Species Research.</title>
        <authorList>
            <person name="McCartney M.A."/>
            <person name="Auch B."/>
            <person name="Kono T."/>
            <person name="Mallez S."/>
            <person name="Zhang Y."/>
            <person name="Obille A."/>
            <person name="Becker A."/>
            <person name="Abrahante J.E."/>
            <person name="Garbe J."/>
            <person name="Badalamenti J.P."/>
            <person name="Herman A."/>
            <person name="Mangelson H."/>
            <person name="Liachko I."/>
            <person name="Sullivan S."/>
            <person name="Sone E.D."/>
            <person name="Koren S."/>
            <person name="Silverstein K.A.T."/>
            <person name="Beckman K.B."/>
            <person name="Gohl D.M."/>
        </authorList>
    </citation>
    <scope>NUCLEOTIDE SEQUENCE</scope>
    <source>
        <strain evidence="2">Duluth1</strain>
        <tissue evidence="2">Whole animal</tissue>
    </source>
</reference>
<feature type="non-terminal residue" evidence="2">
    <location>
        <position position="499"/>
    </location>
</feature>
<accession>A0A9D4K7K9</accession>
<evidence type="ECO:0000313" key="3">
    <source>
        <dbReference type="Proteomes" id="UP000828390"/>
    </source>
</evidence>
<dbReference type="PANTHER" id="PTHR34033:SF1">
    <property type="entry name" value="AP-5 COMPLEX SUBUNIT BETA-1"/>
    <property type="match status" value="1"/>
</dbReference>
<reference evidence="2" key="2">
    <citation type="submission" date="2020-11" db="EMBL/GenBank/DDBJ databases">
        <authorList>
            <person name="McCartney M.A."/>
            <person name="Auch B."/>
            <person name="Kono T."/>
            <person name="Mallez S."/>
            <person name="Becker A."/>
            <person name="Gohl D.M."/>
            <person name="Silverstein K.A.T."/>
            <person name="Koren S."/>
            <person name="Bechman K.B."/>
            <person name="Herman A."/>
            <person name="Abrahante J.E."/>
            <person name="Garbe J."/>
        </authorList>
    </citation>
    <scope>NUCLEOTIDE SEQUENCE</scope>
    <source>
        <strain evidence="2">Duluth1</strain>
        <tissue evidence="2">Whole animal</tissue>
    </source>
</reference>
<organism evidence="2 3">
    <name type="scientific">Dreissena polymorpha</name>
    <name type="common">Zebra mussel</name>
    <name type="synonym">Mytilus polymorpha</name>
    <dbReference type="NCBI Taxonomy" id="45954"/>
    <lineage>
        <taxon>Eukaryota</taxon>
        <taxon>Metazoa</taxon>
        <taxon>Spiralia</taxon>
        <taxon>Lophotrochozoa</taxon>
        <taxon>Mollusca</taxon>
        <taxon>Bivalvia</taxon>
        <taxon>Autobranchia</taxon>
        <taxon>Heteroconchia</taxon>
        <taxon>Euheterodonta</taxon>
        <taxon>Imparidentia</taxon>
        <taxon>Neoheterodontei</taxon>
        <taxon>Myida</taxon>
        <taxon>Dreissenoidea</taxon>
        <taxon>Dreissenidae</taxon>
        <taxon>Dreissena</taxon>
    </lineage>
</organism>
<name>A0A9D4K7K9_DREPO</name>
<dbReference type="GO" id="GO:0030119">
    <property type="term" value="C:AP-type membrane coat adaptor complex"/>
    <property type="evidence" value="ECO:0007669"/>
    <property type="project" value="TreeGrafter"/>
</dbReference>
<comment type="caution">
    <text evidence="2">The sequence shown here is derived from an EMBL/GenBank/DDBJ whole genome shotgun (WGS) entry which is preliminary data.</text>
</comment>
<sequence length="499" mass="57460">MLWGKTGFPRENPLVQYGDHLPNSHAPKQDLNPGCRRTALTRNPWKIKHYHCYFYSVDQVVTSLLDVYHQAQDKSEASHFMNQLSDLCDLLVKELVAIVTSRVNQLGSENLRSCACQSLLLLEETSPVREIGELVQCCRQERSHMFQDYCLLTSRLMESFFSADVTDMRQTVSYLVENVPMFTRSATFRVIHTLSNLIKTSTDLSPIIFKSLMLHEMSTMSCIVFHTALYLQRVFKGTLLTVQEESNLVQRLCLMTNHPCLNQLHRQLTTQWALGYKQFEDEQMDTRESLICQYRLQFYPSVFDSVDCQLAKLYMTSLCVDTSSDNDGIETSILLGSLGCLHKLVWHTGSMLAARALFRALYFIYTRHNNPHFSQDIQRFVRGLISEFAHFIPHSIDFVDSIHGLNINSDIFVETLSLLHQQVIMATGDQIYTSFPYYLQIMKKVASQPKINQSSTLKFLNYLSDNAQEIDDSSWQLGHNILDICRNVIINQGTQLYYS</sequence>
<proteinExistence type="predicted"/>
<dbReference type="GO" id="GO:0016197">
    <property type="term" value="P:endosomal transport"/>
    <property type="evidence" value="ECO:0007669"/>
    <property type="project" value="InterPro"/>
</dbReference>
<dbReference type="Pfam" id="PF21588">
    <property type="entry name" value="AP5B1_middle"/>
    <property type="match status" value="1"/>
</dbReference>
<dbReference type="EMBL" id="JAIWYP010000004">
    <property type="protein sequence ID" value="KAH3834445.1"/>
    <property type="molecule type" value="Genomic_DNA"/>
</dbReference>
<dbReference type="InterPro" id="IPR038741">
    <property type="entry name" value="AP5B1"/>
</dbReference>